<keyword evidence="2" id="KW-1133">Transmembrane helix</keyword>
<dbReference type="VEuPathDB" id="GiardiaDB:QR46_1504"/>
<evidence type="ECO:0000259" key="3">
    <source>
        <dbReference type="SMART" id="SM00423"/>
    </source>
</evidence>
<feature type="domain" description="PSI" evidence="3">
    <location>
        <begin position="53"/>
        <end position="106"/>
    </location>
</feature>
<protein>
    <submittedName>
        <fullName evidence="4">Plexin repeat protein</fullName>
    </submittedName>
</protein>
<gene>
    <name evidence="4" type="ORF">QR46_1504</name>
</gene>
<evidence type="ECO:0000256" key="2">
    <source>
        <dbReference type="SAM" id="Phobius"/>
    </source>
</evidence>
<keyword evidence="2" id="KW-0812">Transmembrane</keyword>
<dbReference type="InterPro" id="IPR016201">
    <property type="entry name" value="PSI"/>
</dbReference>
<accession>A0A132NWK9</accession>
<name>A0A132NWK9_GIAIN</name>
<dbReference type="AlphaFoldDB" id="A0A132NWK9"/>
<comment type="caution">
    <text evidence="4">The sequence shown here is derived from an EMBL/GenBank/DDBJ whole genome shotgun (WGS) entry which is preliminary data.</text>
</comment>
<dbReference type="SMART" id="SM00423">
    <property type="entry name" value="PSI"/>
    <property type="match status" value="4"/>
</dbReference>
<evidence type="ECO:0000313" key="4">
    <source>
        <dbReference type="EMBL" id="KWX14459.1"/>
    </source>
</evidence>
<feature type="transmembrane region" description="Helical" evidence="2">
    <location>
        <begin position="346"/>
        <end position="371"/>
    </location>
</feature>
<evidence type="ECO:0000256" key="1">
    <source>
        <dbReference type="ARBA" id="ARBA00023180"/>
    </source>
</evidence>
<proteinExistence type="predicted"/>
<feature type="domain" description="PSI" evidence="3">
    <location>
        <begin position="160"/>
        <end position="202"/>
    </location>
</feature>
<keyword evidence="2" id="KW-0472">Membrane</keyword>
<dbReference type="EMBL" id="JXTI01000031">
    <property type="protein sequence ID" value="KWX14459.1"/>
    <property type="molecule type" value="Genomic_DNA"/>
</dbReference>
<evidence type="ECO:0000313" key="5">
    <source>
        <dbReference type="Proteomes" id="UP000070089"/>
    </source>
</evidence>
<dbReference type="OrthoDB" id="263283at2759"/>
<dbReference type="Proteomes" id="UP000070089">
    <property type="component" value="Unassembled WGS sequence"/>
</dbReference>
<keyword evidence="1" id="KW-0325">Glycoprotein</keyword>
<organism evidence="4 5">
    <name type="scientific">Giardia duodenalis assemblage B</name>
    <dbReference type="NCBI Taxonomy" id="1394984"/>
    <lineage>
        <taxon>Eukaryota</taxon>
        <taxon>Metamonada</taxon>
        <taxon>Diplomonadida</taxon>
        <taxon>Hexamitidae</taxon>
        <taxon>Giardiinae</taxon>
        <taxon>Giardia</taxon>
    </lineage>
</organism>
<reference evidence="4 5" key="1">
    <citation type="journal article" date="2015" name="Mol. Biochem. Parasitol.">
        <title>Identification of polymorphic genes for use in assemblage B genotyping assays through comparative genomics of multiple assemblage B Giardia duodenalis isolates.</title>
        <authorList>
            <person name="Wielinga C."/>
            <person name="Thompson R.C."/>
            <person name="Monis P."/>
            <person name="Ryan U."/>
        </authorList>
    </citation>
    <scope>NUCLEOTIDE SEQUENCE [LARGE SCALE GENOMIC DNA]</scope>
    <source>
        <strain evidence="4 5">BAH15c1</strain>
    </source>
</reference>
<feature type="domain" description="PSI" evidence="3">
    <location>
        <begin position="263"/>
        <end position="324"/>
    </location>
</feature>
<sequence>MTLVLAIFIHVIFSLTTHDGGQTYIEKRDTNPTLTFSKDTPSTARDPRAGTYTCSATTCETCLQSNEGCFWCVSTNSCQALSNGAVPESCPHAEWHDMIYDARSCCASYNSNYATCVGDVRTSYCAWCPVTTEGKPACVYKFTKDLSSRFCKAQPDELIECSAFSSCRACSASSMCGWCDLSSTCVTINTLYSMVNDSYVCTQVTTNCCGDYTTCEECSQQSGPFAKQTCLWCQEEGKCKNYDAAIASCSSTNRMGVDYCADSCYVASSSCSVCMRARGCIWVSSYSYTSAGSPVTPEDLKPFCTRGGLNGPTNRAFFYNSSSPGNYVFSPHTFYHLSCTLTASGLINTMIGVAVFIVLAIITVLIVITCLKRRKYMALLREALAQDNEILVDSDEESDDAPAVLMSDVQAVPWE</sequence>
<feature type="domain" description="PSI" evidence="3">
    <location>
        <begin position="208"/>
        <end position="261"/>
    </location>
</feature>